<dbReference type="Pfam" id="PF12234">
    <property type="entry name" value="Rav1p_C"/>
    <property type="match status" value="1"/>
</dbReference>
<dbReference type="EMBL" id="CYKH01000452">
    <property type="protein sequence ID" value="CUF93405.1"/>
    <property type="molecule type" value="Genomic_DNA"/>
</dbReference>
<gene>
    <name evidence="3" type="ORF">BSAL_67445</name>
</gene>
<sequence>MKVKTSPRGAHKFSCYYDSDLHSVLCTVAADGHLFELFDGCIVASTATLKKNGAPRYIKRNKGGSLVVYELLSYWIPSGLERFHVLDTVAVVGSPDLREDLVAICDHKLARVIDVLKNLTVWATEGSFDVVALSSHGHVALANNRNLTVFASVTTPAPRISTRGVATSLSSNCSSIEWIPLQHDYVVAVFQLESTVIDLYNLVNEPGDGMGKSEDPILQVLHLSTLRLPSASFPRIVSQSPGLGSPATRLTLMHWENKDSLRWCTYRFSQHSVPQQDVGGRVQVDIIGKSREAINAVEIMPCFIDRQAVVTPAGTWERSHPPSVLMYVGFDDGALLSVTVDHGACFARLDKVILGGVSLRPTIAFAAVCDRFVARLDVTDNVVKSELLVCTHTNTKHIAVQLVQSTTCACDSKIEKCELTKMPFGFSVFINGSRELQKFNITPSSESSEQITRTTVTNAPLIVRLSPIFAVSYNDSVLPIPAKCHNIDATATIAASHASRGFVMVAIRLGEVLFSIVWDLVTARPPILREYNGVVAAASTSKNDIVIVSHNGDVCLHRWFEESLDYFATIDITGDCLEAFSLTKDSVACMTSRSIFVFEMSPSNDSILLSQIRGAAFSLDWRRLKLFLASLSTDDSGAQLSALLLVQERTGQSIWSQSHSRHGRLAVVSTPDDSSSWRPGQYRYETIDSALLDCVASRLIDVQLHGLSSTDQLELLTIIESIKASRAALEQMRDPAASRAIFALHGREVQRQLRLPLVPLTWLAALWAAVSNSQDVVINQATLAFERKGSNWDEVASSKISFWAKSLLALRKVAECVARQQYQVNREVRDCALMYLLSGKKSTLIALCKAGNDLRLHQFFSRDFLEEKNRNAAVSNAYAALGKGNIVLAAAFFVLAGDPKNAAQIVLDRTGDTQLAMIIIRLSTEDDKTTIQWLFERTQDKFQATSSFESSLFHIRMDNHVEAMCTVASCHSTNAFELFESMELLHFASSQVMVLSRRVSEFFDQSTEVVFLSALLRACLADKCFAFRANSVKALVQDALRRENQVASAAKAPSQMLSSGASRHTVGAADFASGTVQFCMDSDDDDEPVPTLPAPDSAPPQSVGKSLLPNQIAAVESLIGESEAPSRTTTPDEEADVLSWLISSPAAVEGGVCTAQLDDQSFTEAITKLVSWETDPAFSKDVVCPALLLLLTRRFVRSEDTALAIATLSCSTLWSNDAPCACEHRLLVSELWACKSQALDRSIQLFDAVAVPNEKGGLNDNELATCLFQLATVNVCFMLLKRLSTALRRPASENPAPLRSWALNTIAYHATALVRNAETALIVNASRIPRDETLSFTSQCREAKHFLELQHTSALLSSSLLNHASEQGKFLKYLATFTSCFCSGRRIPELIIPPGGVPIEKYQWFKQLLARCKATASTDELFAMATQDESALRWFQYVWSLRNHRVADARRFLVNESLATGAALQAPQFFHTENHAITTLVVDNSTCDNIAVGTSSKVTLVHGLREMLAGDNGVYLEQRAAERNASLESFASWMNAKPSSPTSRASLRNSLGASAQARLAAHPHLPFFVASQQDGHLDVFNFGDMQCAATFSLEHHTNSGPSSLLDTWLPPVFSPNGYFISFGQRATGEILSLQFEDVITGSQHSAASLAKKAHSFSGTCTSVIHIAPYSAVVLAAGTDIVPPASSKSTSRKNPTVNVVRMVDPLVSKSTLLSCEVPHETDYLVFDGAKRQALCISSSGMMSLYDTRKNSIVSTVGLLGGGLKPQTSRIATQKTSSVSNPFITSVEPLTSDDLLAVGLSNGTLLLLPHCVPDLGQLCTGDSNDEISATASVLIAPSHGTRPIPITAMSATPSALLCGLGDGRVCSISIIPDTIKKQIQGE</sequence>
<dbReference type="PANTHER" id="PTHR13950">
    <property type="entry name" value="RABCONNECTIN-RELATED"/>
    <property type="match status" value="1"/>
</dbReference>
<dbReference type="GO" id="GO:0007035">
    <property type="term" value="P:vacuolar acidification"/>
    <property type="evidence" value="ECO:0007669"/>
    <property type="project" value="TreeGrafter"/>
</dbReference>
<accession>A0A0S4IU22</accession>
<dbReference type="VEuPathDB" id="TriTrypDB:BSAL_67445"/>
<organism evidence="3 4">
    <name type="scientific">Bodo saltans</name>
    <name type="common">Flagellated protozoan</name>
    <dbReference type="NCBI Taxonomy" id="75058"/>
    <lineage>
        <taxon>Eukaryota</taxon>
        <taxon>Discoba</taxon>
        <taxon>Euglenozoa</taxon>
        <taxon>Kinetoplastea</taxon>
        <taxon>Metakinetoplastina</taxon>
        <taxon>Eubodonida</taxon>
        <taxon>Bodonidae</taxon>
        <taxon>Bodo</taxon>
    </lineage>
</organism>
<dbReference type="GO" id="GO:0043291">
    <property type="term" value="C:RAVE complex"/>
    <property type="evidence" value="ECO:0007669"/>
    <property type="project" value="TreeGrafter"/>
</dbReference>
<dbReference type="Proteomes" id="UP000051952">
    <property type="component" value="Unassembled WGS sequence"/>
</dbReference>
<dbReference type="SUPFAM" id="SSF50978">
    <property type="entry name" value="WD40 repeat-like"/>
    <property type="match status" value="1"/>
</dbReference>
<proteinExistence type="predicted"/>
<dbReference type="InterPro" id="IPR036322">
    <property type="entry name" value="WD40_repeat_dom_sf"/>
</dbReference>
<feature type="region of interest" description="Disordered" evidence="1">
    <location>
        <begin position="1080"/>
        <end position="1105"/>
    </location>
</feature>
<dbReference type="PANTHER" id="PTHR13950:SF9">
    <property type="entry name" value="RABCONNECTIN-3A"/>
    <property type="match status" value="1"/>
</dbReference>
<evidence type="ECO:0000259" key="2">
    <source>
        <dbReference type="Pfam" id="PF12234"/>
    </source>
</evidence>
<feature type="domain" description="RAVE complex protein Rav1 C-terminal" evidence="2">
    <location>
        <begin position="680"/>
        <end position="936"/>
    </location>
</feature>
<dbReference type="InterPro" id="IPR022033">
    <property type="entry name" value="Rav1p_C"/>
</dbReference>
<dbReference type="OrthoDB" id="342131at2759"/>
<dbReference type="InterPro" id="IPR052208">
    <property type="entry name" value="DmX-like/RAVE_component"/>
</dbReference>
<evidence type="ECO:0000313" key="4">
    <source>
        <dbReference type="Proteomes" id="UP000051952"/>
    </source>
</evidence>
<reference evidence="4" key="1">
    <citation type="submission" date="2015-09" db="EMBL/GenBank/DDBJ databases">
        <authorList>
            <consortium name="Pathogen Informatics"/>
        </authorList>
    </citation>
    <scope>NUCLEOTIDE SEQUENCE [LARGE SCALE GENOMIC DNA]</scope>
    <source>
        <strain evidence="4">Lake Konstanz</strain>
    </source>
</reference>
<evidence type="ECO:0000313" key="3">
    <source>
        <dbReference type="EMBL" id="CUF93405.1"/>
    </source>
</evidence>
<keyword evidence="4" id="KW-1185">Reference proteome</keyword>
<name>A0A0S4IU22_BODSA</name>
<evidence type="ECO:0000256" key="1">
    <source>
        <dbReference type="SAM" id="MobiDB-lite"/>
    </source>
</evidence>
<protein>
    <recommendedName>
        <fullName evidence="2">RAVE complex protein Rav1 C-terminal domain-containing protein</fullName>
    </recommendedName>
</protein>